<feature type="domain" description="LysM" evidence="4">
    <location>
        <begin position="218"/>
        <end position="262"/>
    </location>
</feature>
<evidence type="ECO:0000256" key="2">
    <source>
        <dbReference type="SAM" id="Phobius"/>
    </source>
</evidence>
<feature type="domain" description="G5" evidence="3">
    <location>
        <begin position="268"/>
        <end position="349"/>
    </location>
</feature>
<keyword evidence="2" id="KW-1133">Transmembrane helix</keyword>
<dbReference type="GO" id="GO:0004222">
    <property type="term" value="F:metalloendopeptidase activity"/>
    <property type="evidence" value="ECO:0007669"/>
    <property type="project" value="TreeGrafter"/>
</dbReference>
<dbReference type="InterPro" id="IPR011098">
    <property type="entry name" value="G5_dom"/>
</dbReference>
<dbReference type="InterPro" id="IPR011055">
    <property type="entry name" value="Dup_hybrid_motif"/>
</dbReference>
<keyword evidence="2" id="KW-0472">Membrane</keyword>
<evidence type="ECO:0000256" key="1">
    <source>
        <dbReference type="ARBA" id="ARBA00022729"/>
    </source>
</evidence>
<name>A0A559IQE8_9BACL</name>
<dbReference type="InterPro" id="IPR036779">
    <property type="entry name" value="LysM_dom_sf"/>
</dbReference>
<dbReference type="InterPro" id="IPR016047">
    <property type="entry name" value="M23ase_b-sheet_dom"/>
</dbReference>
<dbReference type="AlphaFoldDB" id="A0A559IQE8"/>
<dbReference type="Pfam" id="PF01551">
    <property type="entry name" value="Peptidase_M23"/>
    <property type="match status" value="1"/>
</dbReference>
<dbReference type="PROSITE" id="PS51109">
    <property type="entry name" value="G5"/>
    <property type="match status" value="1"/>
</dbReference>
<dbReference type="SUPFAM" id="SSF54106">
    <property type="entry name" value="LysM domain"/>
    <property type="match status" value="1"/>
</dbReference>
<organism evidence="5 6">
    <name type="scientific">Paenibacillus agilis</name>
    <dbReference type="NCBI Taxonomy" id="3020863"/>
    <lineage>
        <taxon>Bacteria</taxon>
        <taxon>Bacillati</taxon>
        <taxon>Bacillota</taxon>
        <taxon>Bacilli</taxon>
        <taxon>Bacillales</taxon>
        <taxon>Paenibacillaceae</taxon>
        <taxon>Paenibacillus</taxon>
    </lineage>
</organism>
<dbReference type="Gene3D" id="3.10.350.10">
    <property type="entry name" value="LysM domain"/>
    <property type="match status" value="1"/>
</dbReference>
<dbReference type="Pfam" id="PF07501">
    <property type="entry name" value="G5"/>
    <property type="match status" value="1"/>
</dbReference>
<sequence>MREQTLLARLQQSRKQVIMTISGAAIVGAAIWGGTSYVQANRLPYLHVYSDNQYIGTVASQSDLDGYYDKYLNDIQAKHPDAIMKLDTSKIRTEEHIAYKPEVATSETLGKMDKHLTTYAAGVQLKVNSKPVGIVKDYDTAERILDKVKGKYEVGLNEVKPVTALTSSSEKTTKAMSRLESVSLRERVSMHEIKTEPGKMLKEEEAMSLLTTGNAWPRNYTVKKGDTVASIAKANDISIESIYRNNPNVGEGFLEVGEQLNLMEPDPLLTVKTVEAYSEYIVTEPQVITKENPEMAAGEVKVIREGTEGLKRMSYRLIKDNGMMTKEEWQGQEIIKPSVPKIVVKGTKVVSGEGTGNFINPVHSPVLTSGFGQRWGRLHKGIDVVSGDHTIMASDEGRVSFAGVKNGYGNVIMVDHGNGYVTMYAHLDSIGVEAGDIVEQGQSIGVMGNTGNSTGTHLHFEILKDGEPQNPLKYL</sequence>
<dbReference type="PANTHER" id="PTHR21666">
    <property type="entry name" value="PEPTIDASE-RELATED"/>
    <property type="match status" value="1"/>
</dbReference>
<keyword evidence="1" id="KW-0732">Signal</keyword>
<comment type="caution">
    <text evidence="5">The sequence shown here is derived from an EMBL/GenBank/DDBJ whole genome shotgun (WGS) entry which is preliminary data.</text>
</comment>
<evidence type="ECO:0000313" key="5">
    <source>
        <dbReference type="EMBL" id="TVX89877.1"/>
    </source>
</evidence>
<dbReference type="EMBL" id="VNJK01000002">
    <property type="protein sequence ID" value="TVX89877.1"/>
    <property type="molecule type" value="Genomic_DNA"/>
</dbReference>
<dbReference type="CDD" id="cd12797">
    <property type="entry name" value="M23_peptidase"/>
    <property type="match status" value="1"/>
</dbReference>
<dbReference type="SUPFAM" id="SSF51261">
    <property type="entry name" value="Duplicated hybrid motif"/>
    <property type="match status" value="1"/>
</dbReference>
<proteinExistence type="predicted"/>
<dbReference type="Proteomes" id="UP000318102">
    <property type="component" value="Unassembled WGS sequence"/>
</dbReference>
<gene>
    <name evidence="5" type="ORF">FPZ44_18760</name>
</gene>
<dbReference type="CDD" id="cd00118">
    <property type="entry name" value="LysM"/>
    <property type="match status" value="1"/>
</dbReference>
<keyword evidence="2" id="KW-0812">Transmembrane</keyword>
<dbReference type="PANTHER" id="PTHR21666:SF270">
    <property type="entry name" value="MUREIN HYDROLASE ACTIVATOR ENVC"/>
    <property type="match status" value="1"/>
</dbReference>
<dbReference type="InterPro" id="IPR050570">
    <property type="entry name" value="Cell_wall_metabolism_enzyme"/>
</dbReference>
<dbReference type="SMART" id="SM00257">
    <property type="entry name" value="LysM"/>
    <property type="match status" value="1"/>
</dbReference>
<keyword evidence="6" id="KW-1185">Reference proteome</keyword>
<dbReference type="SMART" id="SM01208">
    <property type="entry name" value="G5"/>
    <property type="match status" value="1"/>
</dbReference>
<dbReference type="Gene3D" id="2.70.70.10">
    <property type="entry name" value="Glucose Permease (Domain IIA)"/>
    <property type="match status" value="1"/>
</dbReference>
<dbReference type="OrthoDB" id="9805799at2"/>
<protein>
    <submittedName>
        <fullName evidence="5">Peptidoglycan DD-metalloendopeptidase family protein</fullName>
    </submittedName>
</protein>
<feature type="transmembrane region" description="Helical" evidence="2">
    <location>
        <begin position="21"/>
        <end position="40"/>
    </location>
</feature>
<accession>A0A559IQE8</accession>
<reference evidence="5 6" key="1">
    <citation type="submission" date="2019-07" db="EMBL/GenBank/DDBJ databases">
        <authorList>
            <person name="Kim J."/>
        </authorList>
    </citation>
    <scope>NUCLEOTIDE SEQUENCE [LARGE SCALE GENOMIC DNA]</scope>
    <source>
        <strain evidence="5 6">N4</strain>
    </source>
</reference>
<evidence type="ECO:0000259" key="3">
    <source>
        <dbReference type="PROSITE" id="PS51109"/>
    </source>
</evidence>
<dbReference type="Gene3D" id="2.20.230.10">
    <property type="entry name" value="Resuscitation-promoting factor rpfb"/>
    <property type="match status" value="1"/>
</dbReference>
<evidence type="ECO:0000313" key="6">
    <source>
        <dbReference type="Proteomes" id="UP000318102"/>
    </source>
</evidence>
<dbReference type="Pfam" id="PF01476">
    <property type="entry name" value="LysM"/>
    <property type="match status" value="1"/>
</dbReference>
<dbReference type="InterPro" id="IPR018392">
    <property type="entry name" value="LysM"/>
</dbReference>
<dbReference type="PROSITE" id="PS51782">
    <property type="entry name" value="LYSM"/>
    <property type="match status" value="1"/>
</dbReference>
<evidence type="ECO:0000259" key="4">
    <source>
        <dbReference type="PROSITE" id="PS51782"/>
    </source>
</evidence>